<proteinExistence type="predicted"/>
<organism evidence="2 3">
    <name type="scientific">Desulfofarcimen acetoxidans (strain ATCC 49208 / DSM 771 / KCTC 5769 / VKM B-1644 / 5575)</name>
    <name type="common">Desulfotomaculum acetoxidans</name>
    <dbReference type="NCBI Taxonomy" id="485916"/>
    <lineage>
        <taxon>Bacteria</taxon>
        <taxon>Bacillati</taxon>
        <taxon>Bacillota</taxon>
        <taxon>Clostridia</taxon>
        <taxon>Eubacteriales</taxon>
        <taxon>Peptococcaceae</taxon>
        <taxon>Desulfofarcimen</taxon>
    </lineage>
</organism>
<dbReference type="HOGENOM" id="CLU_1683717_0_0_9"/>
<dbReference type="OrthoDB" id="1807036at2"/>
<evidence type="ECO:0000313" key="2">
    <source>
        <dbReference type="EMBL" id="ACV63265.1"/>
    </source>
</evidence>
<dbReference type="Proteomes" id="UP000002217">
    <property type="component" value="Chromosome"/>
</dbReference>
<dbReference type="InterPro" id="IPR035255">
    <property type="entry name" value="DUF5348"/>
</dbReference>
<name>C8W0L0_DESAS</name>
<dbReference type="EMBL" id="CP001720">
    <property type="protein sequence ID" value="ACV63265.1"/>
    <property type="molecule type" value="Genomic_DNA"/>
</dbReference>
<accession>C8W0L0</accession>
<dbReference type="STRING" id="485916.Dtox_2456"/>
<reference evidence="2 3" key="1">
    <citation type="journal article" date="2009" name="Stand. Genomic Sci.">
        <title>Complete genome sequence of Desulfotomaculum acetoxidans type strain (5575).</title>
        <authorList>
            <person name="Spring S."/>
            <person name="Lapidus A."/>
            <person name="Schroder M."/>
            <person name="Gleim D."/>
            <person name="Sims D."/>
            <person name="Meincke L."/>
            <person name="Glavina Del Rio T."/>
            <person name="Tice H."/>
            <person name="Copeland A."/>
            <person name="Cheng J.F."/>
            <person name="Lucas S."/>
            <person name="Chen F."/>
            <person name="Nolan M."/>
            <person name="Bruce D."/>
            <person name="Goodwin L."/>
            <person name="Pitluck S."/>
            <person name="Ivanova N."/>
            <person name="Mavromatis K."/>
            <person name="Mikhailova N."/>
            <person name="Pati A."/>
            <person name="Chen A."/>
            <person name="Palaniappan K."/>
            <person name="Land M."/>
            <person name="Hauser L."/>
            <person name="Chang Y.J."/>
            <person name="Jeffries C.D."/>
            <person name="Chain P."/>
            <person name="Saunders E."/>
            <person name="Brettin T."/>
            <person name="Detter J.C."/>
            <person name="Goker M."/>
            <person name="Bristow J."/>
            <person name="Eisen J.A."/>
            <person name="Markowitz V."/>
            <person name="Hugenholtz P."/>
            <person name="Kyrpides N.C."/>
            <person name="Klenk H.P."/>
            <person name="Han C."/>
        </authorList>
    </citation>
    <scope>NUCLEOTIDE SEQUENCE [LARGE SCALE GENOMIC DNA]</scope>
    <source>
        <strain evidence="3">ATCC 49208 / DSM 771 / VKM B-1644</strain>
    </source>
</reference>
<evidence type="ECO:0000259" key="1">
    <source>
        <dbReference type="Pfam" id="PF17295"/>
    </source>
</evidence>
<protein>
    <recommendedName>
        <fullName evidence="1">DUF5348 domain-containing protein</fullName>
    </recommendedName>
</protein>
<dbReference type="Pfam" id="PF17295">
    <property type="entry name" value="DUF5348"/>
    <property type="match status" value="1"/>
</dbReference>
<feature type="domain" description="DUF5348" evidence="1">
    <location>
        <begin position="83"/>
        <end position="153"/>
    </location>
</feature>
<dbReference type="Gene3D" id="2.40.10.390">
    <property type="match status" value="1"/>
</dbReference>
<evidence type="ECO:0000313" key="3">
    <source>
        <dbReference type="Proteomes" id="UP000002217"/>
    </source>
</evidence>
<dbReference type="AlphaFoldDB" id="C8W0L0"/>
<gene>
    <name evidence="2" type="ordered locus">Dtox_2456</name>
</gene>
<dbReference type="KEGG" id="dae:Dtox_2456"/>
<dbReference type="RefSeq" id="WP_015757966.1">
    <property type="nucleotide sequence ID" value="NC_013216.1"/>
</dbReference>
<sequence>MTKIKKMINQEVNELTVILEAVKTKIENITLLYPNLNNAKGIERAEERAELVKLIAMCEGNFSDDLAIFIEGVKQLTKPREEGRLVVNSAGRYSLNGYELTCGHRIEVFIEDENHDDYGWQFGRVEHSEKFGGYYFFNESGEHHKLTIGMLAAVRN</sequence>
<keyword evidence="3" id="KW-1185">Reference proteome</keyword>